<dbReference type="InterPro" id="IPR050469">
    <property type="entry name" value="Diguanylate_Cyclase"/>
</dbReference>
<dbReference type="PANTHER" id="PTHR45138:SF9">
    <property type="entry name" value="DIGUANYLATE CYCLASE DGCM-RELATED"/>
    <property type="match status" value="1"/>
</dbReference>
<dbReference type="PROSITE" id="PS50887">
    <property type="entry name" value="GGDEF"/>
    <property type="match status" value="1"/>
</dbReference>
<gene>
    <name evidence="3" type="ORF">P378_20915</name>
</gene>
<dbReference type="FunFam" id="3.30.70.270:FF:000001">
    <property type="entry name" value="Diguanylate cyclase domain protein"/>
    <property type="match status" value="1"/>
</dbReference>
<feature type="transmembrane region" description="Helical" evidence="1">
    <location>
        <begin position="154"/>
        <end position="174"/>
    </location>
</feature>
<evidence type="ECO:0000259" key="2">
    <source>
        <dbReference type="PROSITE" id="PS50887"/>
    </source>
</evidence>
<dbReference type="Gene3D" id="3.30.70.270">
    <property type="match status" value="1"/>
</dbReference>
<dbReference type="SMART" id="SM00267">
    <property type="entry name" value="GGDEF"/>
    <property type="match status" value="1"/>
</dbReference>
<organism evidence="3 4">
    <name type="scientific">Desulforamulus profundi</name>
    <dbReference type="NCBI Taxonomy" id="1383067"/>
    <lineage>
        <taxon>Bacteria</taxon>
        <taxon>Bacillati</taxon>
        <taxon>Bacillota</taxon>
        <taxon>Clostridia</taxon>
        <taxon>Eubacteriales</taxon>
        <taxon>Peptococcaceae</taxon>
        <taxon>Desulforamulus</taxon>
    </lineage>
</organism>
<dbReference type="NCBIfam" id="TIGR00254">
    <property type="entry name" value="GGDEF"/>
    <property type="match status" value="1"/>
</dbReference>
<comment type="caution">
    <text evidence="3">The sequence shown here is derived from an EMBL/GenBank/DDBJ whole genome shotgun (WGS) entry which is preliminary data.</text>
</comment>
<feature type="transmembrane region" description="Helical" evidence="1">
    <location>
        <begin position="83"/>
        <end position="101"/>
    </location>
</feature>
<feature type="transmembrane region" description="Helical" evidence="1">
    <location>
        <begin position="113"/>
        <end position="142"/>
    </location>
</feature>
<dbReference type="InterPro" id="IPR043128">
    <property type="entry name" value="Rev_trsase/Diguanyl_cyclase"/>
</dbReference>
<protein>
    <submittedName>
        <fullName evidence="3">Hisitidine kinase</fullName>
    </submittedName>
</protein>
<dbReference type="InterPro" id="IPR029787">
    <property type="entry name" value="Nucleotide_cyclase"/>
</dbReference>
<keyword evidence="4" id="KW-1185">Reference proteome</keyword>
<sequence length="344" mass="39551">MKLNNPFSDAVSCLDRDVLDHTRQLDRIIGSFRIMIALFIVFVELNLGHTSPRAMVGYTLLFLYSTLWLLMQARYPSPKIGKWGYFHFVVDLLVMGTFTFLKSTLTTSYHDGLYIILVLIYLVRFGKQVAISFAVIVSAIIIYVCLCRHFEHNISLFILLGTMLAVIYFVGNIMDLEKSLREKLRYLSTHDQLTGVYNFRYFQEQLIHELERAHRYQRSLSLVIFDIDDFKKYNDSFGHDAGNLVLQAVGKLIEQHIRKTDIIARYGGEEFVLIMPETDKIGAVTVTERIRQAISSHDFPHRQITVSAGITEYPAEAQDAQELFKKADNLLYQAKSSGKNCSCY</sequence>
<dbReference type="Pfam" id="PF00990">
    <property type="entry name" value="GGDEF"/>
    <property type="match status" value="1"/>
</dbReference>
<dbReference type="GO" id="GO:1902201">
    <property type="term" value="P:negative regulation of bacterial-type flagellum-dependent cell motility"/>
    <property type="evidence" value="ECO:0007669"/>
    <property type="project" value="TreeGrafter"/>
</dbReference>
<evidence type="ECO:0000256" key="1">
    <source>
        <dbReference type="SAM" id="Phobius"/>
    </source>
</evidence>
<accession>A0A2C6M6P7</accession>
<dbReference type="SUPFAM" id="SSF55073">
    <property type="entry name" value="Nucleotide cyclase"/>
    <property type="match status" value="1"/>
</dbReference>
<proteinExistence type="predicted"/>
<dbReference type="GO" id="GO:0052621">
    <property type="term" value="F:diguanylate cyclase activity"/>
    <property type="evidence" value="ECO:0007669"/>
    <property type="project" value="TreeGrafter"/>
</dbReference>
<evidence type="ECO:0000313" key="4">
    <source>
        <dbReference type="Proteomes" id="UP000222564"/>
    </source>
</evidence>
<evidence type="ECO:0000313" key="3">
    <source>
        <dbReference type="EMBL" id="PHJ36669.1"/>
    </source>
</evidence>
<feature type="transmembrane region" description="Helical" evidence="1">
    <location>
        <begin position="28"/>
        <end position="47"/>
    </location>
</feature>
<dbReference type="InterPro" id="IPR000160">
    <property type="entry name" value="GGDEF_dom"/>
</dbReference>
<name>A0A2C6M6P7_9FIRM</name>
<keyword evidence="1" id="KW-0472">Membrane</keyword>
<dbReference type="GO" id="GO:0005886">
    <property type="term" value="C:plasma membrane"/>
    <property type="evidence" value="ECO:0007669"/>
    <property type="project" value="TreeGrafter"/>
</dbReference>
<dbReference type="Proteomes" id="UP000222564">
    <property type="component" value="Unassembled WGS sequence"/>
</dbReference>
<reference evidence="3 4" key="1">
    <citation type="submission" date="2013-09" db="EMBL/GenBank/DDBJ databases">
        <title>Biodegradation of hydrocarbons in the deep terrestrial subsurface : characterization of a microbial consortium composed of two Desulfotomaculum species originating from a deep geological formation.</title>
        <authorList>
            <person name="Aullo T."/>
            <person name="Berlendis S."/>
            <person name="Lascourreges J.-F."/>
            <person name="Dessort D."/>
            <person name="Saint-Laurent S."/>
            <person name="Schraauwers B."/>
            <person name="Mas J."/>
            <person name="Magot M."/>
            <person name="Ranchou-Peyruse A."/>
        </authorList>
    </citation>
    <scope>NUCLEOTIDE SEQUENCE [LARGE SCALE GENOMIC DNA]</scope>
    <source>
        <strain evidence="3 4">Bs107</strain>
    </source>
</reference>
<dbReference type="PANTHER" id="PTHR45138">
    <property type="entry name" value="REGULATORY COMPONENTS OF SENSORY TRANSDUCTION SYSTEM"/>
    <property type="match status" value="1"/>
</dbReference>
<dbReference type="OrthoDB" id="9783388at2"/>
<dbReference type="GO" id="GO:0043709">
    <property type="term" value="P:cell adhesion involved in single-species biofilm formation"/>
    <property type="evidence" value="ECO:0007669"/>
    <property type="project" value="TreeGrafter"/>
</dbReference>
<dbReference type="CDD" id="cd01949">
    <property type="entry name" value="GGDEF"/>
    <property type="match status" value="1"/>
</dbReference>
<dbReference type="GO" id="GO:0016301">
    <property type="term" value="F:kinase activity"/>
    <property type="evidence" value="ECO:0007669"/>
    <property type="project" value="UniProtKB-KW"/>
</dbReference>
<keyword evidence="1" id="KW-1133">Transmembrane helix</keyword>
<dbReference type="EMBL" id="AWQQ01000161">
    <property type="protein sequence ID" value="PHJ36669.1"/>
    <property type="molecule type" value="Genomic_DNA"/>
</dbReference>
<dbReference type="RefSeq" id="WP_099084267.1">
    <property type="nucleotide sequence ID" value="NZ_AWQQ01000161.1"/>
</dbReference>
<keyword evidence="3" id="KW-0418">Kinase</keyword>
<keyword evidence="1" id="KW-0812">Transmembrane</keyword>
<feature type="domain" description="GGDEF" evidence="2">
    <location>
        <begin position="218"/>
        <end position="344"/>
    </location>
</feature>
<dbReference type="AlphaFoldDB" id="A0A2C6M6P7"/>
<feature type="transmembrane region" description="Helical" evidence="1">
    <location>
        <begin position="54"/>
        <end position="71"/>
    </location>
</feature>
<keyword evidence="3" id="KW-0808">Transferase</keyword>